<name>A0A7D9EWL3_PARCT</name>
<accession>A0A7D9EWL3</accession>
<comment type="caution">
    <text evidence="1">The sequence shown here is derived from an EMBL/GenBank/DDBJ whole genome shotgun (WGS) entry which is preliminary data.</text>
</comment>
<protein>
    <submittedName>
        <fullName evidence="1">Uncharacterized protein</fullName>
    </submittedName>
</protein>
<proteinExistence type="predicted"/>
<reference evidence="1" key="1">
    <citation type="submission" date="2020-04" db="EMBL/GenBank/DDBJ databases">
        <authorList>
            <person name="Alioto T."/>
            <person name="Alioto T."/>
            <person name="Gomez Garrido J."/>
        </authorList>
    </citation>
    <scope>NUCLEOTIDE SEQUENCE</scope>
    <source>
        <strain evidence="1">A484AB</strain>
    </source>
</reference>
<dbReference type="AlphaFoldDB" id="A0A7D9EWL3"/>
<keyword evidence="2" id="KW-1185">Reference proteome</keyword>
<dbReference type="EMBL" id="CACRXK020010427">
    <property type="protein sequence ID" value="CAB4019371.1"/>
    <property type="molecule type" value="Genomic_DNA"/>
</dbReference>
<organism evidence="1 2">
    <name type="scientific">Paramuricea clavata</name>
    <name type="common">Red gorgonian</name>
    <name type="synonym">Violescent sea-whip</name>
    <dbReference type="NCBI Taxonomy" id="317549"/>
    <lineage>
        <taxon>Eukaryota</taxon>
        <taxon>Metazoa</taxon>
        <taxon>Cnidaria</taxon>
        <taxon>Anthozoa</taxon>
        <taxon>Octocorallia</taxon>
        <taxon>Malacalcyonacea</taxon>
        <taxon>Plexauridae</taxon>
        <taxon>Paramuricea</taxon>
    </lineage>
</organism>
<gene>
    <name evidence="1" type="ORF">PACLA_8A011957</name>
</gene>
<dbReference type="Proteomes" id="UP001152795">
    <property type="component" value="Unassembled WGS sequence"/>
</dbReference>
<sequence>MKYMPLFLGCDVLDECSISSGNLPRFHAKHARRGLATKLNFQSGVRILGIHGTNRGVWFYSVQGLFKIAFEHYTREEQQDCLLKLRDVWERQILDPILMSEINVMFKNCIVEALTSETGEEKITSSTVDEFVNHVSSAIGSYIICKDNPSLQHEMELLKTYLSYINHKENLDSFLNRTINLVKNCLQCLSTFPEKAESLGSPPLSGSYTSYPDDNLTQSSRFPTESQSMNYANRQNLACKKFSKTQSFCYQEAVMLEIAQWLGTEFLKYQPDINERVTLFKQRNMSSIRNLPSAENLVNEVFPLSMLVFLCSWLQVPLSHIENDADTEKSDGRSNLFPVIQLILELANESLVSGVAHVLFSQLVQSDSVQ</sequence>
<evidence type="ECO:0000313" key="2">
    <source>
        <dbReference type="Proteomes" id="UP001152795"/>
    </source>
</evidence>
<evidence type="ECO:0000313" key="1">
    <source>
        <dbReference type="EMBL" id="CAB4019371.1"/>
    </source>
</evidence>